<keyword evidence="3 6" id="KW-0812">Transmembrane</keyword>
<evidence type="ECO:0000256" key="5">
    <source>
        <dbReference type="ARBA" id="ARBA00023136"/>
    </source>
</evidence>
<dbReference type="InterPro" id="IPR001123">
    <property type="entry name" value="LeuE-type"/>
</dbReference>
<evidence type="ECO:0000256" key="4">
    <source>
        <dbReference type="ARBA" id="ARBA00022989"/>
    </source>
</evidence>
<evidence type="ECO:0000256" key="3">
    <source>
        <dbReference type="ARBA" id="ARBA00022692"/>
    </source>
</evidence>
<dbReference type="RefSeq" id="WP_092747673.1">
    <property type="nucleotide sequence ID" value="NZ_FMYL01000004.1"/>
</dbReference>
<gene>
    <name evidence="7" type="ORF">SAMN05421733_10442</name>
</gene>
<keyword evidence="4 6" id="KW-1133">Transmembrane helix</keyword>
<keyword evidence="8" id="KW-1185">Reference proteome</keyword>
<dbReference type="GO" id="GO:0033228">
    <property type="term" value="P:cysteine export across plasma membrane"/>
    <property type="evidence" value="ECO:0007669"/>
    <property type="project" value="TreeGrafter"/>
</dbReference>
<dbReference type="GO" id="GO:0015171">
    <property type="term" value="F:amino acid transmembrane transporter activity"/>
    <property type="evidence" value="ECO:0007669"/>
    <property type="project" value="TreeGrafter"/>
</dbReference>
<evidence type="ECO:0000313" key="7">
    <source>
        <dbReference type="EMBL" id="SDB89734.1"/>
    </source>
</evidence>
<proteinExistence type="predicted"/>
<keyword evidence="2" id="KW-1003">Cell membrane</keyword>
<dbReference type="STRING" id="1219383.SAMN05421733_10442"/>
<evidence type="ECO:0000256" key="6">
    <source>
        <dbReference type="SAM" id="Phobius"/>
    </source>
</evidence>
<keyword evidence="5 6" id="KW-0472">Membrane</keyword>
<dbReference type="Proteomes" id="UP000242501">
    <property type="component" value="Unassembled WGS sequence"/>
</dbReference>
<organism evidence="7 8">
    <name type="scientific">Acinetobacter boissieri</name>
    <dbReference type="NCBI Taxonomy" id="1219383"/>
    <lineage>
        <taxon>Bacteria</taxon>
        <taxon>Pseudomonadati</taxon>
        <taxon>Pseudomonadota</taxon>
        <taxon>Gammaproteobacteria</taxon>
        <taxon>Moraxellales</taxon>
        <taxon>Moraxellaceae</taxon>
        <taxon>Acinetobacter</taxon>
    </lineage>
</organism>
<dbReference type="Pfam" id="PF01810">
    <property type="entry name" value="LysE"/>
    <property type="match status" value="1"/>
</dbReference>
<sequence length="197" mass="21342">MMTWLFIGLVITILLTPGPTNTLLASAGIHSGFRKSVQLVPAEAIGYFLSISIWGVIIESVSSTVPWLPAVLKLISASYIFYLAVKLWRTSNVATDLNQPAITAKALFAATLLNPKGLLFASAIFPHDAWSNLSAYALHISVFLSLIVPIACFWISIGSVLVSNRVSWLNQCNLQRTASIVLMSFSLPLSYSAITSI</sequence>
<feature type="transmembrane region" description="Helical" evidence="6">
    <location>
        <begin position="67"/>
        <end position="85"/>
    </location>
</feature>
<reference evidence="8" key="1">
    <citation type="submission" date="2016-09" db="EMBL/GenBank/DDBJ databases">
        <authorList>
            <person name="Varghese N."/>
            <person name="Submissions S."/>
        </authorList>
    </citation>
    <scope>NUCLEOTIDE SEQUENCE [LARGE SCALE GENOMIC DNA]</scope>
    <source>
        <strain evidence="8">ANC 4422</strain>
    </source>
</reference>
<evidence type="ECO:0000256" key="1">
    <source>
        <dbReference type="ARBA" id="ARBA00004651"/>
    </source>
</evidence>
<feature type="transmembrane region" description="Helical" evidence="6">
    <location>
        <begin position="106"/>
        <end position="125"/>
    </location>
</feature>
<accession>A0A1G6H6D0</accession>
<dbReference type="OrthoDB" id="6710777at2"/>
<protein>
    <submittedName>
        <fullName evidence="7">Threonine/homoserine/homoserine lactone efflux protein</fullName>
    </submittedName>
</protein>
<feature type="transmembrane region" description="Helical" evidence="6">
    <location>
        <begin position="137"/>
        <end position="162"/>
    </location>
</feature>
<comment type="subcellular location">
    <subcellularLocation>
        <location evidence="1">Cell membrane</location>
        <topology evidence="1">Multi-pass membrane protein</topology>
    </subcellularLocation>
</comment>
<name>A0A1G6H6D0_9GAMM</name>
<dbReference type="EMBL" id="FMYL01000004">
    <property type="protein sequence ID" value="SDB89734.1"/>
    <property type="molecule type" value="Genomic_DNA"/>
</dbReference>
<dbReference type="PANTHER" id="PTHR30086">
    <property type="entry name" value="ARGININE EXPORTER PROTEIN ARGO"/>
    <property type="match status" value="1"/>
</dbReference>
<dbReference type="PANTHER" id="PTHR30086:SF20">
    <property type="entry name" value="ARGININE EXPORTER PROTEIN ARGO-RELATED"/>
    <property type="match status" value="1"/>
</dbReference>
<evidence type="ECO:0000313" key="8">
    <source>
        <dbReference type="Proteomes" id="UP000242501"/>
    </source>
</evidence>
<dbReference type="AlphaFoldDB" id="A0A1G6H6D0"/>
<evidence type="ECO:0000256" key="2">
    <source>
        <dbReference type="ARBA" id="ARBA00022475"/>
    </source>
</evidence>
<dbReference type="GO" id="GO:0005886">
    <property type="term" value="C:plasma membrane"/>
    <property type="evidence" value="ECO:0007669"/>
    <property type="project" value="UniProtKB-SubCell"/>
</dbReference>